<evidence type="ECO:0000256" key="3">
    <source>
        <dbReference type="ARBA" id="ARBA00023125"/>
    </source>
</evidence>
<keyword evidence="1" id="KW-0678">Repressor</keyword>
<dbReference type="InterPro" id="IPR011256">
    <property type="entry name" value="Reg_factor_effector_dom_sf"/>
</dbReference>
<dbReference type="InterPro" id="IPR047057">
    <property type="entry name" value="MerR_fam"/>
</dbReference>
<sequence length="276" mass="32287">MNEPPLKLKFTIGEASKILDIPVDTLRYYDKIGLLLPRNRDTNKYRYYDLEQFDLLITIRMLRAMDISIEQITTLLAADSLINIRELISGKQKEIDRQIDYLKHLSNKLRVLGQQFDQFKNEETIELVQTPSYWVLLTDSIMESGDPKLGSKVQQQMRNVNCHQEWLPFCHIISIVSADNLIAGNYHTYLNNGILSTFPMEGDSGIFRKLEPQYCARKYLVIHRDGYDEMDDHYEKMKAFISKRGLKIAGNSLEINLFNQYDKHYIEINIPVEEQD</sequence>
<reference evidence="6 7" key="1">
    <citation type="submission" date="2021-03" db="EMBL/GenBank/DDBJ databases">
        <title>Antimicrobial resistance genes in bacteria isolated from Japanese honey, and their potential for conferring macrolide and lincosamide resistance in the American foulbrood pathogen Paenibacillus larvae.</title>
        <authorList>
            <person name="Okamoto M."/>
            <person name="Kumagai M."/>
            <person name="Kanamori H."/>
            <person name="Takamatsu D."/>
        </authorList>
    </citation>
    <scope>NUCLEOTIDE SEQUENCE [LARGE SCALE GENOMIC DNA]</scope>
    <source>
        <strain evidence="6 7">J42TS3</strain>
    </source>
</reference>
<dbReference type="SUPFAM" id="SSF46955">
    <property type="entry name" value="Putative DNA-binding domain"/>
    <property type="match status" value="1"/>
</dbReference>
<feature type="domain" description="HTH merR-type" evidence="5">
    <location>
        <begin position="9"/>
        <end position="78"/>
    </location>
</feature>
<dbReference type="PANTHER" id="PTHR30204:SF69">
    <property type="entry name" value="MERR-FAMILY TRANSCRIPTIONAL REGULATOR"/>
    <property type="match status" value="1"/>
</dbReference>
<evidence type="ECO:0000259" key="5">
    <source>
        <dbReference type="PROSITE" id="PS50937"/>
    </source>
</evidence>
<evidence type="ECO:0000256" key="2">
    <source>
        <dbReference type="ARBA" id="ARBA00023015"/>
    </source>
</evidence>
<dbReference type="SMART" id="SM00422">
    <property type="entry name" value="HTH_MERR"/>
    <property type="match status" value="1"/>
</dbReference>
<evidence type="ECO:0000313" key="6">
    <source>
        <dbReference type="EMBL" id="GIP53035.1"/>
    </source>
</evidence>
<keyword evidence="7" id="KW-1185">Reference proteome</keyword>
<evidence type="ECO:0000256" key="1">
    <source>
        <dbReference type="ARBA" id="ARBA00022491"/>
    </source>
</evidence>
<protein>
    <submittedName>
        <fullName evidence="6">MerR family transcriptional regulator</fullName>
    </submittedName>
</protein>
<dbReference type="EMBL" id="BOSL01000005">
    <property type="protein sequence ID" value="GIP53035.1"/>
    <property type="molecule type" value="Genomic_DNA"/>
</dbReference>
<name>A0ABQ4MC70_9BACL</name>
<keyword evidence="2" id="KW-0805">Transcription regulation</keyword>
<dbReference type="Proteomes" id="UP000679992">
    <property type="component" value="Unassembled WGS sequence"/>
</dbReference>
<dbReference type="InterPro" id="IPR009061">
    <property type="entry name" value="DNA-bd_dom_put_sf"/>
</dbReference>
<keyword evidence="4" id="KW-0804">Transcription</keyword>
<gene>
    <name evidence="6" type="ORF">J42TS3_20700</name>
</gene>
<organism evidence="6 7">
    <name type="scientific">Paenibacillus vini</name>
    <dbReference type="NCBI Taxonomy" id="1476024"/>
    <lineage>
        <taxon>Bacteria</taxon>
        <taxon>Bacillati</taxon>
        <taxon>Bacillota</taxon>
        <taxon>Bacilli</taxon>
        <taxon>Bacillales</taxon>
        <taxon>Paenibacillaceae</taxon>
        <taxon>Paenibacillus</taxon>
    </lineage>
</organism>
<accession>A0ABQ4MC70</accession>
<dbReference type="Gene3D" id="1.10.1660.10">
    <property type="match status" value="1"/>
</dbReference>
<dbReference type="Pfam" id="PF13411">
    <property type="entry name" value="MerR_1"/>
    <property type="match status" value="1"/>
</dbReference>
<dbReference type="RefSeq" id="WP_211022864.1">
    <property type="nucleotide sequence ID" value="NZ_BOSL01000005.1"/>
</dbReference>
<dbReference type="SUPFAM" id="SSF55136">
    <property type="entry name" value="Probable bacterial effector-binding domain"/>
    <property type="match status" value="1"/>
</dbReference>
<evidence type="ECO:0000256" key="4">
    <source>
        <dbReference type="ARBA" id="ARBA00023163"/>
    </source>
</evidence>
<dbReference type="PROSITE" id="PS50937">
    <property type="entry name" value="HTH_MERR_2"/>
    <property type="match status" value="1"/>
</dbReference>
<dbReference type="PANTHER" id="PTHR30204">
    <property type="entry name" value="REDOX-CYCLING DRUG-SENSING TRANSCRIPTIONAL ACTIVATOR SOXR"/>
    <property type="match status" value="1"/>
</dbReference>
<proteinExistence type="predicted"/>
<keyword evidence="3" id="KW-0238">DNA-binding</keyword>
<dbReference type="InterPro" id="IPR000551">
    <property type="entry name" value="MerR-type_HTH_dom"/>
</dbReference>
<evidence type="ECO:0000313" key="7">
    <source>
        <dbReference type="Proteomes" id="UP000679992"/>
    </source>
</evidence>
<dbReference type="Gene3D" id="3.20.80.10">
    <property type="entry name" value="Regulatory factor, effector binding domain"/>
    <property type="match status" value="1"/>
</dbReference>
<comment type="caution">
    <text evidence="6">The sequence shown here is derived from an EMBL/GenBank/DDBJ whole genome shotgun (WGS) entry which is preliminary data.</text>
</comment>